<dbReference type="SUPFAM" id="SSF55073">
    <property type="entry name" value="Nucleotide cyclase"/>
    <property type="match status" value="1"/>
</dbReference>
<dbReference type="CDD" id="cd07709">
    <property type="entry name" value="flavodiiron_proteins_MBL-fold"/>
    <property type="match status" value="1"/>
</dbReference>
<dbReference type="PANTHER" id="PTHR45138">
    <property type="entry name" value="REGULATORY COMPONENTS OF SENSORY TRANSDUCTION SYSTEM"/>
    <property type="match status" value="1"/>
</dbReference>
<dbReference type="InterPro" id="IPR029787">
    <property type="entry name" value="Nucleotide_cyclase"/>
</dbReference>
<dbReference type="PROSITE" id="PS50887">
    <property type="entry name" value="GGDEF"/>
    <property type="match status" value="1"/>
</dbReference>
<dbReference type="PANTHER" id="PTHR45138:SF9">
    <property type="entry name" value="DIGUANYLATE CYCLASE DGCM-RELATED"/>
    <property type="match status" value="1"/>
</dbReference>
<dbReference type="Gene3D" id="3.60.15.10">
    <property type="entry name" value="Ribonuclease Z/Hydroxyacylglutathione hydrolase-like"/>
    <property type="match status" value="1"/>
</dbReference>
<evidence type="ECO:0000313" key="6">
    <source>
        <dbReference type="Proteomes" id="UP000011134"/>
    </source>
</evidence>
<dbReference type="InterPro" id="IPR043128">
    <property type="entry name" value="Rev_trsase/Diguanyl_cyclase"/>
</dbReference>
<name>L8JHC4_9GAMM</name>
<dbReference type="Proteomes" id="UP000011134">
    <property type="component" value="Unassembled WGS sequence"/>
</dbReference>
<evidence type="ECO:0000259" key="4">
    <source>
        <dbReference type="PROSITE" id="PS50887"/>
    </source>
</evidence>
<dbReference type="AlphaFoldDB" id="L8JHC4"/>
<dbReference type="GO" id="GO:0043709">
    <property type="term" value="P:cell adhesion involved in single-species biofilm formation"/>
    <property type="evidence" value="ECO:0007669"/>
    <property type="project" value="TreeGrafter"/>
</dbReference>
<dbReference type="SMART" id="SM00267">
    <property type="entry name" value="GGDEF"/>
    <property type="match status" value="1"/>
</dbReference>
<evidence type="ECO:0000256" key="1">
    <source>
        <dbReference type="ARBA" id="ARBA00001946"/>
    </source>
</evidence>
<organism evidence="5 6">
    <name type="scientific">Photobacterium marinum</name>
    <dbReference type="NCBI Taxonomy" id="1056511"/>
    <lineage>
        <taxon>Bacteria</taxon>
        <taxon>Pseudomonadati</taxon>
        <taxon>Pseudomonadota</taxon>
        <taxon>Gammaproteobacteria</taxon>
        <taxon>Vibrionales</taxon>
        <taxon>Vibrionaceae</taxon>
        <taxon>Photobacterium</taxon>
    </lineage>
</organism>
<dbReference type="Pfam" id="PF00990">
    <property type="entry name" value="GGDEF"/>
    <property type="match status" value="1"/>
</dbReference>
<protein>
    <recommendedName>
        <fullName evidence="2">diguanylate cyclase</fullName>
        <ecNumber evidence="2">2.7.7.65</ecNumber>
    </recommendedName>
</protein>
<dbReference type="RefSeq" id="WP_007462348.1">
    <property type="nucleotide sequence ID" value="NZ_AMZO01000002.1"/>
</dbReference>
<comment type="caution">
    <text evidence="5">The sequence shown here is derived from an EMBL/GenBank/DDBJ whole genome shotgun (WGS) entry which is preliminary data.</text>
</comment>
<dbReference type="InterPro" id="IPR001279">
    <property type="entry name" value="Metallo-B-lactamas"/>
</dbReference>
<dbReference type="CDD" id="cd01949">
    <property type="entry name" value="GGDEF"/>
    <property type="match status" value="1"/>
</dbReference>
<dbReference type="SMART" id="SM00849">
    <property type="entry name" value="Lactamase_B"/>
    <property type="match status" value="1"/>
</dbReference>
<dbReference type="GO" id="GO:0016301">
    <property type="term" value="F:kinase activity"/>
    <property type="evidence" value="ECO:0007669"/>
    <property type="project" value="UniProtKB-KW"/>
</dbReference>
<dbReference type="GO" id="GO:0052621">
    <property type="term" value="F:diguanylate cyclase activity"/>
    <property type="evidence" value="ECO:0007669"/>
    <property type="project" value="UniProtKB-EC"/>
</dbReference>
<dbReference type="EMBL" id="AMZO01000002">
    <property type="protein sequence ID" value="ELR67658.1"/>
    <property type="molecule type" value="Genomic_DNA"/>
</dbReference>
<comment type="catalytic activity">
    <reaction evidence="3">
        <text>2 GTP = 3',3'-c-di-GMP + 2 diphosphate</text>
        <dbReference type="Rhea" id="RHEA:24898"/>
        <dbReference type="ChEBI" id="CHEBI:33019"/>
        <dbReference type="ChEBI" id="CHEBI:37565"/>
        <dbReference type="ChEBI" id="CHEBI:58805"/>
        <dbReference type="EC" id="2.7.7.65"/>
    </reaction>
</comment>
<dbReference type="EC" id="2.7.7.65" evidence="2"/>
<reference evidence="5 6" key="1">
    <citation type="submission" date="2012-12" db="EMBL/GenBank/DDBJ databases">
        <title>Genome Assembly of Photobacterium sp. AK15.</title>
        <authorList>
            <person name="Khatri I."/>
            <person name="Vaidya B."/>
            <person name="Srinivas T.N.R."/>
            <person name="Subramanian S."/>
            <person name="Pinnaka A."/>
        </authorList>
    </citation>
    <scope>NUCLEOTIDE SEQUENCE [LARGE SCALE GENOMIC DNA]</scope>
    <source>
        <strain evidence="5 6">AK15</strain>
    </source>
</reference>
<gene>
    <name evidence="5" type="ORF">C942_01588</name>
</gene>
<dbReference type="PATRIC" id="fig|1056511.3.peg.661"/>
<dbReference type="Pfam" id="PF19583">
    <property type="entry name" value="ODP"/>
    <property type="match status" value="1"/>
</dbReference>
<dbReference type="FunFam" id="3.30.70.270:FF:000001">
    <property type="entry name" value="Diguanylate cyclase domain protein"/>
    <property type="match status" value="1"/>
</dbReference>
<sequence length="592" mass="68534">MKGLDKEIKKYDTDHAIEIAPRVWWVGHVQEDDPFQCHVYLIEQGDESVLIDPGSKLTFANTLRKINEVIPFTSIKYFICQHQDPDITGAIPLIEQLLCRKDAVIVTHWRTKMLLKHYGFDIPFWLIEEHDWQLPLADRTLNFCFTPYAHFPGAFTTFDPLSGVMFSSDLFGGLTDEFVLFAEDESYLEAMKPFHQHYIPSNDILQYVLSEIEQYPMQMIAPQHGSIIRKPLIPYMIDGLKSLDCGLYLLLRGTTDFTKLAKFNETLKNITKTMTIYRDFREIASALFKLIRDEIAVSDLDFYVQDNDGEMLYFSEKNHYRGNIITELPETVSKAFQSRSVEEKEHHRGSYELKRESIDGALFESLLIPLLLPDKGTAQAVIMLKLENINSDREKIERVVEQMYLPLQISIEREMIYREMEKEREKIYQRSVRDPLTNLYTRIYMKDVVQKLLDQQDRDNVSDTVAIMIDVDYFKSINDTYGHNQGDIVLQTIAASLLEHCSSTDIPIRLGGEEFVIFSRNNSDNAWHVAEKIRSHIESLQWTGALAATSVTASFGIAYRQHGEPLDAFISRADEALYRAKRQGRNQICIYL</sequence>
<dbReference type="InterPro" id="IPR000160">
    <property type="entry name" value="GGDEF_dom"/>
</dbReference>
<dbReference type="InterPro" id="IPR036866">
    <property type="entry name" value="RibonucZ/Hydroxyglut_hydro"/>
</dbReference>
<dbReference type="Gene3D" id="3.30.70.270">
    <property type="match status" value="1"/>
</dbReference>
<dbReference type="OrthoDB" id="9768433at2"/>
<evidence type="ECO:0000256" key="2">
    <source>
        <dbReference type="ARBA" id="ARBA00012528"/>
    </source>
</evidence>
<feature type="domain" description="GGDEF" evidence="4">
    <location>
        <begin position="462"/>
        <end position="592"/>
    </location>
</feature>
<accession>L8JHC4</accession>
<comment type="cofactor">
    <cofactor evidence="1">
        <name>Mg(2+)</name>
        <dbReference type="ChEBI" id="CHEBI:18420"/>
    </cofactor>
</comment>
<evidence type="ECO:0000256" key="3">
    <source>
        <dbReference type="ARBA" id="ARBA00034247"/>
    </source>
</evidence>
<evidence type="ECO:0000313" key="5">
    <source>
        <dbReference type="EMBL" id="ELR67658.1"/>
    </source>
</evidence>
<keyword evidence="5" id="KW-0808">Transferase</keyword>
<keyword evidence="6" id="KW-1185">Reference proteome</keyword>
<dbReference type="InterPro" id="IPR045761">
    <property type="entry name" value="ODP_dom"/>
</dbReference>
<dbReference type="NCBIfam" id="TIGR00254">
    <property type="entry name" value="GGDEF"/>
    <property type="match status" value="1"/>
</dbReference>
<dbReference type="GO" id="GO:0005886">
    <property type="term" value="C:plasma membrane"/>
    <property type="evidence" value="ECO:0007669"/>
    <property type="project" value="TreeGrafter"/>
</dbReference>
<proteinExistence type="predicted"/>
<dbReference type="InterPro" id="IPR050469">
    <property type="entry name" value="Diguanylate_Cyclase"/>
</dbReference>
<dbReference type="SUPFAM" id="SSF56281">
    <property type="entry name" value="Metallo-hydrolase/oxidoreductase"/>
    <property type="match status" value="1"/>
</dbReference>
<keyword evidence="5" id="KW-0418">Kinase</keyword>
<dbReference type="GO" id="GO:1902201">
    <property type="term" value="P:negative regulation of bacterial-type flagellum-dependent cell motility"/>
    <property type="evidence" value="ECO:0007669"/>
    <property type="project" value="TreeGrafter"/>
</dbReference>